<evidence type="ECO:0000313" key="3">
    <source>
        <dbReference type="EMBL" id="CAG8743186.1"/>
    </source>
</evidence>
<sequence length="394" mass="43730">MGDPLLCSLSQCIIDDIKFSDGTFQKDVLGGGGVYATYGMRLWFSHQESQRIAYSFHSGYDFPLNILQSLLELNISLTQIWHSNLPSIRGLNTFKSANQRVFAYQTPPIGTVPADLPSSYLNAKIFHFICSSIWASQHVADILRLRDKRLPPPIFVWEPIPESASKENIQSCIEAMKMVDVVSPNHEEAAALLAEEMLIYMADKLLKYQIGPHGNGCVVIRASYKGCLVATKERKEIIPAYWTALKDGNRNPHVVDVTGAGNAFCGGFMVGLLRSNFDVFEAALYGSVSASFTVEQLGTPRLGFDERGNEIWNSGDSPSVRLQKLRLRVKEKLKEVLKVKLKERIHMKKMQINDHNGINTTSSNVKDGVDNGDGGNNKDIMDRESVGDSMSPAD</sequence>
<protein>
    <submittedName>
        <fullName evidence="3">8377_t:CDS:1</fullName>
    </submittedName>
</protein>
<dbReference type="Proteomes" id="UP000789759">
    <property type="component" value="Unassembled WGS sequence"/>
</dbReference>
<gene>
    <name evidence="3" type="ORF">CPELLU_LOCUS14204</name>
</gene>
<feature type="domain" description="Carbohydrate kinase PfkB" evidence="2">
    <location>
        <begin position="172"/>
        <end position="299"/>
    </location>
</feature>
<evidence type="ECO:0000259" key="2">
    <source>
        <dbReference type="Pfam" id="PF00294"/>
    </source>
</evidence>
<evidence type="ECO:0000313" key="4">
    <source>
        <dbReference type="Proteomes" id="UP000789759"/>
    </source>
</evidence>
<dbReference type="InterPro" id="IPR011611">
    <property type="entry name" value="PfkB_dom"/>
</dbReference>
<reference evidence="3" key="1">
    <citation type="submission" date="2021-06" db="EMBL/GenBank/DDBJ databases">
        <authorList>
            <person name="Kallberg Y."/>
            <person name="Tangrot J."/>
            <person name="Rosling A."/>
        </authorList>
    </citation>
    <scope>NUCLEOTIDE SEQUENCE</scope>
    <source>
        <strain evidence="3">FL966</strain>
    </source>
</reference>
<feature type="region of interest" description="Disordered" evidence="1">
    <location>
        <begin position="350"/>
        <end position="394"/>
    </location>
</feature>
<name>A0A9N9IPC8_9GLOM</name>
<dbReference type="EMBL" id="CAJVQA010016454">
    <property type="protein sequence ID" value="CAG8743186.1"/>
    <property type="molecule type" value="Genomic_DNA"/>
</dbReference>
<dbReference type="Pfam" id="PF00294">
    <property type="entry name" value="PfkB"/>
    <property type="match status" value="1"/>
</dbReference>
<dbReference type="SUPFAM" id="SSF53613">
    <property type="entry name" value="Ribokinase-like"/>
    <property type="match status" value="1"/>
</dbReference>
<feature type="compositionally biased region" description="Polar residues" evidence="1">
    <location>
        <begin position="353"/>
        <end position="363"/>
    </location>
</feature>
<keyword evidence="4" id="KW-1185">Reference proteome</keyword>
<organism evidence="3 4">
    <name type="scientific">Cetraspora pellucida</name>
    <dbReference type="NCBI Taxonomy" id="1433469"/>
    <lineage>
        <taxon>Eukaryota</taxon>
        <taxon>Fungi</taxon>
        <taxon>Fungi incertae sedis</taxon>
        <taxon>Mucoromycota</taxon>
        <taxon>Glomeromycotina</taxon>
        <taxon>Glomeromycetes</taxon>
        <taxon>Diversisporales</taxon>
        <taxon>Gigasporaceae</taxon>
        <taxon>Cetraspora</taxon>
    </lineage>
</organism>
<dbReference type="PANTHER" id="PTHR47098:SF2">
    <property type="entry name" value="PROTEIN MAK32"/>
    <property type="match status" value="1"/>
</dbReference>
<accession>A0A9N9IPC8</accession>
<evidence type="ECO:0000256" key="1">
    <source>
        <dbReference type="SAM" id="MobiDB-lite"/>
    </source>
</evidence>
<proteinExistence type="predicted"/>
<dbReference type="Gene3D" id="3.40.1190.20">
    <property type="match status" value="1"/>
</dbReference>
<dbReference type="AlphaFoldDB" id="A0A9N9IPC8"/>
<dbReference type="InterPro" id="IPR029056">
    <property type="entry name" value="Ribokinase-like"/>
</dbReference>
<comment type="caution">
    <text evidence="3">The sequence shown here is derived from an EMBL/GenBank/DDBJ whole genome shotgun (WGS) entry which is preliminary data.</text>
</comment>
<dbReference type="OrthoDB" id="497927at2759"/>
<dbReference type="PANTHER" id="PTHR47098">
    <property type="entry name" value="PROTEIN MAK32"/>
    <property type="match status" value="1"/>
</dbReference>